<evidence type="ECO:0008006" key="4">
    <source>
        <dbReference type="Google" id="ProtNLM"/>
    </source>
</evidence>
<accession>A0ABT3GEP1</accession>
<evidence type="ECO:0000256" key="1">
    <source>
        <dbReference type="SAM" id="Phobius"/>
    </source>
</evidence>
<comment type="caution">
    <text evidence="2">The sequence shown here is derived from an EMBL/GenBank/DDBJ whole genome shotgun (WGS) entry which is preliminary data.</text>
</comment>
<dbReference type="EMBL" id="JAPDDT010000002">
    <property type="protein sequence ID" value="MCW1921913.1"/>
    <property type="molecule type" value="Genomic_DNA"/>
</dbReference>
<feature type="transmembrane region" description="Helical" evidence="1">
    <location>
        <begin position="12"/>
        <end position="44"/>
    </location>
</feature>
<reference evidence="2 3" key="1">
    <citation type="submission" date="2022-10" db="EMBL/GenBank/DDBJ databases">
        <title>Luteolibacter arcticus strain CCTCC AB 2014275, whole genome shotgun sequencing project.</title>
        <authorList>
            <person name="Zhao G."/>
            <person name="Shen L."/>
        </authorList>
    </citation>
    <scope>NUCLEOTIDE SEQUENCE [LARGE SCALE GENOMIC DNA]</scope>
    <source>
        <strain evidence="2 3">CCTCC AB 2014275</strain>
    </source>
</reference>
<keyword evidence="3" id="KW-1185">Reference proteome</keyword>
<dbReference type="RefSeq" id="WP_264486023.1">
    <property type="nucleotide sequence ID" value="NZ_JAPDDT010000002.1"/>
</dbReference>
<keyword evidence="1" id="KW-0472">Membrane</keyword>
<gene>
    <name evidence="2" type="ORF">OKA05_05075</name>
</gene>
<keyword evidence="1" id="KW-1133">Transmembrane helix</keyword>
<sequence length="216" mass="23511">MKMRLIHQDSSPLRIWVVIFVIMSTITGLLFLIAGVGLAVLGIVPEFPSLALVLAAGLLGGACISTACAPIEISERQRRREAAFTIPGEHPRLGAYKYWPHHPHWLATVPLTPGAEPRVTLSGSGLAPSDDDVALWLDHIAQRMDELLTAAGMKLESEGPAEGTGAKIKLSPRRVEFCHRGEIEILFDAEPESDSGALPFARFSRNLELLDADWSM</sequence>
<feature type="transmembrane region" description="Helical" evidence="1">
    <location>
        <begin position="50"/>
        <end position="71"/>
    </location>
</feature>
<name>A0ABT3GEP1_9BACT</name>
<evidence type="ECO:0000313" key="2">
    <source>
        <dbReference type="EMBL" id="MCW1921913.1"/>
    </source>
</evidence>
<evidence type="ECO:0000313" key="3">
    <source>
        <dbReference type="Proteomes" id="UP001320876"/>
    </source>
</evidence>
<keyword evidence="1" id="KW-0812">Transmembrane</keyword>
<protein>
    <recommendedName>
        <fullName evidence="4">DUF2244 domain-containing protein</fullName>
    </recommendedName>
</protein>
<organism evidence="2 3">
    <name type="scientific">Luteolibacter arcticus</name>
    <dbReference type="NCBI Taxonomy" id="1581411"/>
    <lineage>
        <taxon>Bacteria</taxon>
        <taxon>Pseudomonadati</taxon>
        <taxon>Verrucomicrobiota</taxon>
        <taxon>Verrucomicrobiia</taxon>
        <taxon>Verrucomicrobiales</taxon>
        <taxon>Verrucomicrobiaceae</taxon>
        <taxon>Luteolibacter</taxon>
    </lineage>
</organism>
<dbReference type="Proteomes" id="UP001320876">
    <property type="component" value="Unassembled WGS sequence"/>
</dbReference>
<proteinExistence type="predicted"/>